<dbReference type="PROSITE" id="PS50181">
    <property type="entry name" value="FBOX"/>
    <property type="match status" value="1"/>
</dbReference>
<gene>
    <name evidence="3" type="ORF">TWF679_010807</name>
    <name evidence="2" type="ORF">TWF788_009136</name>
</gene>
<dbReference type="SUPFAM" id="SSF81383">
    <property type="entry name" value="F-box domain"/>
    <property type="match status" value="1"/>
</dbReference>
<evidence type="ECO:0000313" key="2">
    <source>
        <dbReference type="EMBL" id="KAF3190338.1"/>
    </source>
</evidence>
<dbReference type="Proteomes" id="UP000614610">
    <property type="component" value="Unassembled WGS sequence"/>
</dbReference>
<dbReference type="Proteomes" id="UP000479691">
    <property type="component" value="Unassembled WGS sequence"/>
</dbReference>
<comment type="caution">
    <text evidence="3">The sequence shown here is derived from an EMBL/GenBank/DDBJ whole genome shotgun (WGS) entry which is preliminary data.</text>
</comment>
<proteinExistence type="predicted"/>
<dbReference type="InterPro" id="IPR036047">
    <property type="entry name" value="F-box-like_dom_sf"/>
</dbReference>
<organism evidence="3 5">
    <name type="scientific">Orbilia oligospora</name>
    <name type="common">Nematode-trapping fungus</name>
    <name type="synonym">Arthrobotrys oligospora</name>
    <dbReference type="NCBI Taxonomy" id="2813651"/>
    <lineage>
        <taxon>Eukaryota</taxon>
        <taxon>Fungi</taxon>
        <taxon>Dikarya</taxon>
        <taxon>Ascomycota</taxon>
        <taxon>Pezizomycotina</taxon>
        <taxon>Orbiliomycetes</taxon>
        <taxon>Orbiliales</taxon>
        <taxon>Orbiliaceae</taxon>
        <taxon>Orbilia</taxon>
    </lineage>
</organism>
<sequence length="432" mass="48472">MGTLSNLPIELKLEIMKNLPQQALGNLSHCSKEFYNIALPLRFKGIILNASAIKIFRDGGLGAEGRYSIRSVCFKRSGDWRSTKNLDELCRSIGALKLFSNLKELSLSYSVPSCMERNVFICLLDGVIACSSRLEDLQINVFEVGSAPGAYQVFYEGLSKVSQDMLGAVIDDKNVWQQSMKKSSQMALPALASVKLFHPSINTPLQNFNSPVCRLRGYYYTIFAMADAPKLRGLAIKTDTHFGELAISRSNGYISVGLLSKFSRITDLEISQPIAPTDSDTEILTIRFPNLEKLSIYATNSRARELGAIPKGPYASIIRLQRLEYLFLPWPTHPQRGLMSGAFLKSKVRRWAKEGLDLKRVDFEGTRKVEWKDRTEWNRASITFVPSPLGGGIWEAHGSTSAQSHSDLRDDPDLPYDMPMDYDFDMRLESTE</sequence>
<name>A0A6G1MA08_ORBOL</name>
<dbReference type="OrthoDB" id="194358at2759"/>
<evidence type="ECO:0000313" key="3">
    <source>
        <dbReference type="EMBL" id="KAF3202411.1"/>
    </source>
</evidence>
<reference evidence="3 4" key="1">
    <citation type="submission" date="2019-06" db="EMBL/GenBank/DDBJ databases">
        <authorList>
            <person name="Palmer J.M."/>
        </authorList>
    </citation>
    <scope>NUCLEOTIDE SEQUENCE</scope>
    <source>
        <strain evidence="3">TWF679</strain>
        <strain evidence="2 4">TWF788</strain>
    </source>
</reference>
<evidence type="ECO:0000259" key="1">
    <source>
        <dbReference type="PROSITE" id="PS50181"/>
    </source>
</evidence>
<evidence type="ECO:0000313" key="5">
    <source>
        <dbReference type="Proteomes" id="UP000614610"/>
    </source>
</evidence>
<feature type="domain" description="F-box" evidence="1">
    <location>
        <begin position="1"/>
        <end position="46"/>
    </location>
</feature>
<accession>A0A6G1MA08</accession>
<dbReference type="AlphaFoldDB" id="A0A6G1MA08"/>
<dbReference type="EMBL" id="JAABOE010000006">
    <property type="protein sequence ID" value="KAF3190338.1"/>
    <property type="molecule type" value="Genomic_DNA"/>
</dbReference>
<dbReference type="InterPro" id="IPR001810">
    <property type="entry name" value="F-box_dom"/>
</dbReference>
<protein>
    <recommendedName>
        <fullName evidence="1">F-box domain-containing protein</fullName>
    </recommendedName>
</protein>
<dbReference type="EMBL" id="WIWT01000088">
    <property type="protein sequence ID" value="KAF3202411.1"/>
    <property type="molecule type" value="Genomic_DNA"/>
</dbReference>
<evidence type="ECO:0000313" key="4">
    <source>
        <dbReference type="Proteomes" id="UP000479691"/>
    </source>
</evidence>
<dbReference type="Pfam" id="PF00646">
    <property type="entry name" value="F-box"/>
    <property type="match status" value="1"/>
</dbReference>